<evidence type="ECO:0000256" key="9">
    <source>
        <dbReference type="ARBA" id="ARBA00022989"/>
    </source>
</evidence>
<evidence type="ECO:0000256" key="11">
    <source>
        <dbReference type="ARBA" id="ARBA00023014"/>
    </source>
</evidence>
<evidence type="ECO:0000256" key="1">
    <source>
        <dbReference type="ARBA" id="ARBA00004167"/>
    </source>
</evidence>
<evidence type="ECO:0000256" key="14">
    <source>
        <dbReference type="ARBA" id="ARBA00034078"/>
    </source>
</evidence>
<evidence type="ECO:0000256" key="12">
    <source>
        <dbReference type="ARBA" id="ARBA00023136"/>
    </source>
</evidence>
<sequence length="184" mass="19635">MDHSLPLNFDPPLDPPSPSRRRFLNFLTGAAVATTASSVLYPAGQFLIPPRESLGDNGSVLAKDSLGNLIPAAQILAEPPGSRALVAGLAGEPTYLVVNAAQQLDPIGLVNSCTHLGCTFPWNPNDLEFQCPCHGSRYAADGSVLRGPAPLPLKIVQVTILGDHIALTPWTEADPRTDEKPWWI</sequence>
<evidence type="ECO:0000313" key="17">
    <source>
        <dbReference type="EMBL" id="MFG3818482.1"/>
    </source>
</evidence>
<keyword evidence="9" id="KW-1133">Transmembrane helix</keyword>
<keyword evidence="6" id="KW-0479">Metal-binding</keyword>
<keyword evidence="5" id="KW-0001">2Fe-2S</keyword>
<keyword evidence="10" id="KW-0408">Iron</keyword>
<evidence type="ECO:0000256" key="6">
    <source>
        <dbReference type="ARBA" id="ARBA00022723"/>
    </source>
</evidence>
<evidence type="ECO:0000256" key="3">
    <source>
        <dbReference type="ARBA" id="ARBA00022448"/>
    </source>
</evidence>
<keyword evidence="7" id="KW-1278">Translocase</keyword>
<keyword evidence="11" id="KW-0411">Iron-sulfur</keyword>
<dbReference type="Pfam" id="PF25471">
    <property type="entry name" value="TM_PetC"/>
    <property type="match status" value="1"/>
</dbReference>
<dbReference type="RefSeq" id="WP_393013872.1">
    <property type="nucleotide sequence ID" value="NZ_JAZAQF010000076.1"/>
</dbReference>
<comment type="cofactor">
    <cofactor evidence="14">
        <name>[2Fe-2S] cluster</name>
        <dbReference type="ChEBI" id="CHEBI:190135"/>
    </cofactor>
</comment>
<dbReference type="EC" id="7.1.1.6" evidence="2"/>
<dbReference type="InterPro" id="IPR005805">
    <property type="entry name" value="Rieske_Fe-S_prot_C"/>
</dbReference>
<dbReference type="PRINTS" id="PR00162">
    <property type="entry name" value="RIESKE"/>
</dbReference>
<evidence type="ECO:0000256" key="15">
    <source>
        <dbReference type="ARBA" id="ARBA00047828"/>
    </source>
</evidence>
<keyword evidence="13" id="KW-1015">Disulfide bond</keyword>
<keyword evidence="4" id="KW-0812">Transmembrane</keyword>
<feature type="domain" description="Rieske" evidence="16">
    <location>
        <begin position="71"/>
        <end position="167"/>
    </location>
</feature>
<comment type="caution">
    <text evidence="17">The sequence shown here is derived from an EMBL/GenBank/DDBJ whole genome shotgun (WGS) entry which is preliminary data.</text>
</comment>
<protein>
    <recommendedName>
        <fullName evidence="2">plastoquinol--plastocyanin reductase</fullName>
        <ecNumber evidence="2">7.1.1.6</ecNumber>
    </recommendedName>
</protein>
<dbReference type="InterPro" id="IPR036922">
    <property type="entry name" value="Rieske_2Fe-2S_sf"/>
</dbReference>
<proteinExistence type="predicted"/>
<keyword evidence="8" id="KW-0249">Electron transport</keyword>
<dbReference type="PROSITE" id="PS51318">
    <property type="entry name" value="TAT"/>
    <property type="match status" value="1"/>
</dbReference>
<keyword evidence="18" id="KW-1185">Reference proteome</keyword>
<dbReference type="Gene3D" id="1.20.5.700">
    <property type="entry name" value="Single helix bin"/>
    <property type="match status" value="1"/>
</dbReference>
<dbReference type="InterPro" id="IPR014349">
    <property type="entry name" value="Rieske_Fe-S_prot"/>
</dbReference>
<dbReference type="EMBL" id="JAZAQF010000076">
    <property type="protein sequence ID" value="MFG3818482.1"/>
    <property type="molecule type" value="Genomic_DNA"/>
</dbReference>
<evidence type="ECO:0000256" key="8">
    <source>
        <dbReference type="ARBA" id="ARBA00022982"/>
    </source>
</evidence>
<evidence type="ECO:0000259" key="16">
    <source>
        <dbReference type="PROSITE" id="PS51296"/>
    </source>
</evidence>
<dbReference type="Gene3D" id="2.102.10.10">
    <property type="entry name" value="Rieske [2Fe-2S] iron-sulphur domain"/>
    <property type="match status" value="1"/>
</dbReference>
<dbReference type="PANTHER" id="PTHR10134">
    <property type="entry name" value="CYTOCHROME B-C1 COMPLEX SUBUNIT RIESKE, MITOCHONDRIAL"/>
    <property type="match status" value="1"/>
</dbReference>
<dbReference type="InterPro" id="IPR017941">
    <property type="entry name" value="Rieske_2Fe-2S"/>
</dbReference>
<evidence type="ECO:0000256" key="5">
    <source>
        <dbReference type="ARBA" id="ARBA00022714"/>
    </source>
</evidence>
<accession>A0ABW7CBG4</accession>
<dbReference type="PROSITE" id="PS51296">
    <property type="entry name" value="RIESKE"/>
    <property type="match status" value="1"/>
</dbReference>
<evidence type="ECO:0000256" key="13">
    <source>
        <dbReference type="ARBA" id="ARBA00023157"/>
    </source>
</evidence>
<dbReference type="Proteomes" id="UP001604335">
    <property type="component" value="Unassembled WGS sequence"/>
</dbReference>
<keyword evidence="3" id="KW-0813">Transport</keyword>
<gene>
    <name evidence="17" type="primary">petC</name>
    <name evidence="17" type="ORF">VPK24_12595</name>
</gene>
<dbReference type="SUPFAM" id="SSF50022">
    <property type="entry name" value="ISP domain"/>
    <property type="match status" value="1"/>
</dbReference>
<dbReference type="NCBIfam" id="NF010001">
    <property type="entry name" value="PRK13474.1"/>
    <property type="match status" value="1"/>
</dbReference>
<keyword evidence="12" id="KW-0472">Membrane</keyword>
<evidence type="ECO:0000256" key="10">
    <source>
        <dbReference type="ARBA" id="ARBA00023004"/>
    </source>
</evidence>
<name>A0ABW7CBG4_9CYAN</name>
<comment type="catalytic activity">
    <reaction evidence="15">
        <text>2 oxidized [plastocyanin] + a plastoquinol + 2 H(+)(in) = 2 reduced [plastocyanin] + a plastoquinone + 4 H(+)(out)</text>
        <dbReference type="Rhea" id="RHEA:22148"/>
        <dbReference type="Rhea" id="RHEA-COMP:9561"/>
        <dbReference type="Rhea" id="RHEA-COMP:9562"/>
        <dbReference type="Rhea" id="RHEA-COMP:10039"/>
        <dbReference type="Rhea" id="RHEA-COMP:10040"/>
        <dbReference type="ChEBI" id="CHEBI:15378"/>
        <dbReference type="ChEBI" id="CHEBI:17757"/>
        <dbReference type="ChEBI" id="CHEBI:29036"/>
        <dbReference type="ChEBI" id="CHEBI:49552"/>
        <dbReference type="ChEBI" id="CHEBI:62192"/>
        <dbReference type="EC" id="7.1.1.6"/>
    </reaction>
</comment>
<comment type="subcellular location">
    <subcellularLocation>
        <location evidence="1">Membrane</location>
        <topology evidence="1">Single-pass membrane protein</topology>
    </subcellularLocation>
</comment>
<evidence type="ECO:0000256" key="2">
    <source>
        <dbReference type="ARBA" id="ARBA00012952"/>
    </source>
</evidence>
<evidence type="ECO:0000256" key="7">
    <source>
        <dbReference type="ARBA" id="ARBA00022967"/>
    </source>
</evidence>
<dbReference type="Pfam" id="PF00355">
    <property type="entry name" value="Rieske"/>
    <property type="match status" value="1"/>
</dbReference>
<evidence type="ECO:0000256" key="4">
    <source>
        <dbReference type="ARBA" id="ARBA00022692"/>
    </source>
</evidence>
<reference evidence="18" key="1">
    <citation type="journal article" date="2024" name="Algal Res.">
        <title>Biochemical, toxicological and genomic investigation of a high-biomass producing Limnothrix strain isolated from Italian shallow drinking water reservoir.</title>
        <authorList>
            <person name="Simonazzi M."/>
            <person name="Shishido T.K."/>
            <person name="Delbaje E."/>
            <person name="Wahlsten M."/>
            <person name="Fewer D.P."/>
            <person name="Sivonen K."/>
            <person name="Pezzolesi L."/>
            <person name="Pistocchi R."/>
        </authorList>
    </citation>
    <scope>NUCLEOTIDE SEQUENCE [LARGE SCALE GENOMIC DNA]</scope>
    <source>
        <strain evidence="18">LRLZ20PSL1</strain>
    </source>
</reference>
<dbReference type="InterPro" id="IPR006311">
    <property type="entry name" value="TAT_signal"/>
</dbReference>
<organism evidence="17 18">
    <name type="scientific">Limnothrix redekei LRLZ20PSL1</name>
    <dbReference type="NCBI Taxonomy" id="3112953"/>
    <lineage>
        <taxon>Bacteria</taxon>
        <taxon>Bacillati</taxon>
        <taxon>Cyanobacteriota</taxon>
        <taxon>Cyanophyceae</taxon>
        <taxon>Pseudanabaenales</taxon>
        <taxon>Pseudanabaenaceae</taxon>
        <taxon>Limnothrix</taxon>
    </lineage>
</organism>
<dbReference type="NCBIfam" id="NF045928">
    <property type="entry name" value="Cytb6fFeSPetC"/>
    <property type="match status" value="1"/>
</dbReference>
<dbReference type="InterPro" id="IPR057415">
    <property type="entry name" value="TM_PetC"/>
</dbReference>
<evidence type="ECO:0000313" key="18">
    <source>
        <dbReference type="Proteomes" id="UP001604335"/>
    </source>
</evidence>